<feature type="non-terminal residue" evidence="2">
    <location>
        <position position="1"/>
    </location>
</feature>
<sequence length="36" mass="4096">PFEHLATERKSGEKNSVSITVTTSDSARNRNCFHFE</sequence>
<dbReference type="EMBL" id="CAXIEN010000134">
    <property type="protein sequence ID" value="CAL1280669.1"/>
    <property type="molecule type" value="Genomic_DNA"/>
</dbReference>
<accession>A0AAV2ACA8</accession>
<protein>
    <submittedName>
        <fullName evidence="2">Uncharacterized protein</fullName>
    </submittedName>
</protein>
<keyword evidence="3" id="KW-1185">Reference proteome</keyword>
<dbReference type="Proteomes" id="UP001497382">
    <property type="component" value="Unassembled WGS sequence"/>
</dbReference>
<evidence type="ECO:0000256" key="1">
    <source>
        <dbReference type="SAM" id="MobiDB-lite"/>
    </source>
</evidence>
<proteinExistence type="predicted"/>
<feature type="region of interest" description="Disordered" evidence="1">
    <location>
        <begin position="1"/>
        <end position="22"/>
    </location>
</feature>
<organism evidence="2 3">
    <name type="scientific">Larinioides sclopetarius</name>
    <dbReference type="NCBI Taxonomy" id="280406"/>
    <lineage>
        <taxon>Eukaryota</taxon>
        <taxon>Metazoa</taxon>
        <taxon>Ecdysozoa</taxon>
        <taxon>Arthropoda</taxon>
        <taxon>Chelicerata</taxon>
        <taxon>Arachnida</taxon>
        <taxon>Araneae</taxon>
        <taxon>Araneomorphae</taxon>
        <taxon>Entelegynae</taxon>
        <taxon>Araneoidea</taxon>
        <taxon>Araneidae</taxon>
        <taxon>Larinioides</taxon>
    </lineage>
</organism>
<comment type="caution">
    <text evidence="2">The sequence shown here is derived from an EMBL/GenBank/DDBJ whole genome shotgun (WGS) entry which is preliminary data.</text>
</comment>
<evidence type="ECO:0000313" key="3">
    <source>
        <dbReference type="Proteomes" id="UP001497382"/>
    </source>
</evidence>
<evidence type="ECO:0000313" key="2">
    <source>
        <dbReference type="EMBL" id="CAL1280669.1"/>
    </source>
</evidence>
<feature type="compositionally biased region" description="Basic and acidic residues" evidence="1">
    <location>
        <begin position="1"/>
        <end position="13"/>
    </location>
</feature>
<reference evidence="2 3" key="1">
    <citation type="submission" date="2024-04" db="EMBL/GenBank/DDBJ databases">
        <authorList>
            <person name="Rising A."/>
            <person name="Reimegard J."/>
            <person name="Sonavane S."/>
            <person name="Akerstrom W."/>
            <person name="Nylinder S."/>
            <person name="Hedman E."/>
            <person name="Kallberg Y."/>
        </authorList>
    </citation>
    <scope>NUCLEOTIDE SEQUENCE [LARGE SCALE GENOMIC DNA]</scope>
</reference>
<gene>
    <name evidence="2" type="ORF">LARSCL_LOCUS11098</name>
</gene>
<name>A0AAV2ACA8_9ARAC</name>
<dbReference type="AlphaFoldDB" id="A0AAV2ACA8"/>